<dbReference type="GO" id="GO:0005524">
    <property type="term" value="F:ATP binding"/>
    <property type="evidence" value="ECO:0007669"/>
    <property type="project" value="InterPro"/>
</dbReference>
<evidence type="ECO:0000313" key="3">
    <source>
        <dbReference type="EMBL" id="CAF3845159.1"/>
    </source>
</evidence>
<organism evidence="2 4">
    <name type="scientific">Didymodactylos carnosus</name>
    <dbReference type="NCBI Taxonomy" id="1234261"/>
    <lineage>
        <taxon>Eukaryota</taxon>
        <taxon>Metazoa</taxon>
        <taxon>Spiralia</taxon>
        <taxon>Gnathifera</taxon>
        <taxon>Rotifera</taxon>
        <taxon>Eurotatoria</taxon>
        <taxon>Bdelloidea</taxon>
        <taxon>Philodinida</taxon>
        <taxon>Philodinidae</taxon>
        <taxon>Didymodactylos</taxon>
    </lineage>
</organism>
<dbReference type="SUPFAM" id="SSF56112">
    <property type="entry name" value="Protein kinase-like (PK-like)"/>
    <property type="match status" value="1"/>
</dbReference>
<dbReference type="EMBL" id="CAJOBC010004922">
    <property type="protein sequence ID" value="CAF3845159.1"/>
    <property type="molecule type" value="Genomic_DNA"/>
</dbReference>
<dbReference type="Proteomes" id="UP000681722">
    <property type="component" value="Unassembled WGS sequence"/>
</dbReference>
<evidence type="ECO:0000259" key="1">
    <source>
        <dbReference type="PROSITE" id="PS50011"/>
    </source>
</evidence>
<accession>A0A814MNZ9</accession>
<proteinExistence type="predicted"/>
<dbReference type="InterPro" id="IPR000719">
    <property type="entry name" value="Prot_kinase_dom"/>
</dbReference>
<reference evidence="2" key="1">
    <citation type="submission" date="2021-02" db="EMBL/GenBank/DDBJ databases">
        <authorList>
            <person name="Nowell W R."/>
        </authorList>
    </citation>
    <scope>NUCLEOTIDE SEQUENCE</scope>
</reference>
<name>A0A814MNZ9_9BILA</name>
<dbReference type="InterPro" id="IPR011009">
    <property type="entry name" value="Kinase-like_dom_sf"/>
</dbReference>
<dbReference type="AlphaFoldDB" id="A0A814MNZ9"/>
<dbReference type="EMBL" id="CAJNOQ010004923">
    <property type="protein sequence ID" value="CAF1079069.1"/>
    <property type="molecule type" value="Genomic_DNA"/>
</dbReference>
<dbReference type="GO" id="GO:0004672">
    <property type="term" value="F:protein kinase activity"/>
    <property type="evidence" value="ECO:0007669"/>
    <property type="project" value="InterPro"/>
</dbReference>
<protein>
    <recommendedName>
        <fullName evidence="1">Protein kinase domain-containing protein</fullName>
    </recommendedName>
</protein>
<keyword evidence="4" id="KW-1185">Reference proteome</keyword>
<evidence type="ECO:0000313" key="2">
    <source>
        <dbReference type="EMBL" id="CAF1079069.1"/>
    </source>
</evidence>
<gene>
    <name evidence="2" type="ORF">GPM918_LOCUS17674</name>
    <name evidence="3" type="ORF">SRO942_LOCUS17669</name>
</gene>
<feature type="domain" description="Protein kinase" evidence="1">
    <location>
        <begin position="1"/>
        <end position="96"/>
    </location>
</feature>
<dbReference type="Gene3D" id="1.10.510.10">
    <property type="entry name" value="Transferase(Phosphotransferase) domain 1"/>
    <property type="match status" value="1"/>
</dbReference>
<dbReference type="PROSITE" id="PS50011">
    <property type="entry name" value="PROTEIN_KINASE_DOM"/>
    <property type="match status" value="1"/>
</dbReference>
<dbReference type="Proteomes" id="UP000663829">
    <property type="component" value="Unassembled WGS sequence"/>
</dbReference>
<dbReference type="OrthoDB" id="4062651at2759"/>
<comment type="caution">
    <text evidence="2">The sequence shown here is derived from an EMBL/GenBank/DDBJ whole genome shotgun (WGS) entry which is preliminary data.</text>
</comment>
<evidence type="ECO:0000313" key="4">
    <source>
        <dbReference type="Proteomes" id="UP000663829"/>
    </source>
</evidence>
<sequence>MAPELLCSSNPPEYSSDVYSFGVVFNDVIQEEEPYADQFRNFLGRGPFAAVLHQAIDQQIYLSSSTSIRSTVNSQQKHDASDLLVVRTLASAHMNASDDDLPGLTDSTVQDLSHRREQLFSAYLSPQQALVNVLQSPSVSQLLFHHVDDDPLAIPLLFLNTLPPELRNVNSL</sequence>